<accession>A0A5N4D017</accession>
<organism evidence="1 2">
    <name type="scientific">Camelus dromedarius</name>
    <name type="common">Dromedary</name>
    <name type="synonym">Arabian camel</name>
    <dbReference type="NCBI Taxonomy" id="9838"/>
    <lineage>
        <taxon>Eukaryota</taxon>
        <taxon>Metazoa</taxon>
        <taxon>Chordata</taxon>
        <taxon>Craniata</taxon>
        <taxon>Vertebrata</taxon>
        <taxon>Euteleostomi</taxon>
        <taxon>Mammalia</taxon>
        <taxon>Eutheria</taxon>
        <taxon>Laurasiatheria</taxon>
        <taxon>Artiodactyla</taxon>
        <taxon>Tylopoda</taxon>
        <taxon>Camelidae</taxon>
        <taxon>Camelus</taxon>
    </lineage>
</organism>
<dbReference type="PANTHER" id="PTHR23093">
    <property type="entry name" value="SIMILAR TO CHROMOSOME 3 OPEN READING FRAME 20"/>
    <property type="match status" value="1"/>
</dbReference>
<dbReference type="PANTHER" id="PTHR23093:SF20">
    <property type="entry name" value="SIMILAR TO CHROMOSOME 3 OPEN READING FRAME 20"/>
    <property type="match status" value="1"/>
</dbReference>
<comment type="caution">
    <text evidence="1">The sequence shown here is derived from an EMBL/GenBank/DDBJ whole genome shotgun (WGS) entry which is preliminary data.</text>
</comment>
<dbReference type="Proteomes" id="UP000299084">
    <property type="component" value="Unassembled WGS sequence"/>
</dbReference>
<keyword evidence="2" id="KW-1185">Reference proteome</keyword>
<dbReference type="EMBL" id="JWIN03000017">
    <property type="protein sequence ID" value="KAB1264377.1"/>
    <property type="molecule type" value="Genomic_DNA"/>
</dbReference>
<name>A0A5N4D017_CAMDR</name>
<reference evidence="1 2" key="1">
    <citation type="journal article" date="2019" name="Mol. Ecol. Resour.">
        <title>Improving Illumina assemblies with Hi-C and long reads: an example with the North African dromedary.</title>
        <authorList>
            <person name="Elbers J.P."/>
            <person name="Rogers M.F."/>
            <person name="Perelman P.L."/>
            <person name="Proskuryakova A.A."/>
            <person name="Serdyukova N.A."/>
            <person name="Johnson W.E."/>
            <person name="Horin P."/>
            <person name="Corander J."/>
            <person name="Murphy D."/>
            <person name="Burger P.A."/>
        </authorList>
    </citation>
    <scope>NUCLEOTIDE SEQUENCE [LARGE SCALE GENOMIC DNA]</scope>
    <source>
        <strain evidence="1">Drom800</strain>
        <tissue evidence="1">Blood</tissue>
    </source>
</reference>
<proteinExistence type="predicted"/>
<gene>
    <name evidence="1" type="ORF">Cadr_000020724</name>
</gene>
<sequence length="225" mass="25001">MRSPTRWAASPSDCPLVLRKLIRKEDVRAGCRCMVRAPQVSDVELERFLSAPRDPSQVLVFGIVSGQNPSSSGQLQWLLDTLYNHRQQGRASPCIQCRHDPYRLLRYDLDSPLQRDPPLMVKKYGVTQGMVLMFAGGKLLFGGCVLNGYGVSRRNLLKQIFQAQQDCKMGYFLPENYKFSVSPSIPGLEDCDSPKKAVSGDIQGSASSLAVGDKMEESSLKAEKK</sequence>
<protein>
    <submittedName>
        <fullName evidence="1">Uncharacterized protein</fullName>
    </submittedName>
</protein>
<evidence type="ECO:0000313" key="2">
    <source>
        <dbReference type="Proteomes" id="UP000299084"/>
    </source>
</evidence>
<evidence type="ECO:0000313" key="1">
    <source>
        <dbReference type="EMBL" id="KAB1264377.1"/>
    </source>
</evidence>
<dbReference type="AlphaFoldDB" id="A0A5N4D017"/>